<accession>A0A8T0NIL4</accession>
<evidence type="ECO:0000313" key="3">
    <source>
        <dbReference type="Proteomes" id="UP000823388"/>
    </source>
</evidence>
<feature type="region of interest" description="Disordered" evidence="1">
    <location>
        <begin position="1"/>
        <end position="63"/>
    </location>
</feature>
<feature type="region of interest" description="Disordered" evidence="1">
    <location>
        <begin position="122"/>
        <end position="159"/>
    </location>
</feature>
<feature type="region of interest" description="Disordered" evidence="1">
    <location>
        <begin position="80"/>
        <end position="110"/>
    </location>
</feature>
<reference evidence="2" key="1">
    <citation type="submission" date="2020-05" db="EMBL/GenBank/DDBJ databases">
        <title>WGS assembly of Panicum virgatum.</title>
        <authorList>
            <person name="Lovell J.T."/>
            <person name="Jenkins J."/>
            <person name="Shu S."/>
            <person name="Juenger T.E."/>
            <person name="Schmutz J."/>
        </authorList>
    </citation>
    <scope>NUCLEOTIDE SEQUENCE</scope>
    <source>
        <strain evidence="2">AP13</strain>
    </source>
</reference>
<name>A0A8T0NIL4_PANVG</name>
<sequence>MPPKQTCAAVPRNVNGQPYLAGVRRASTPTRDRSPMETSASEQGGGDREEETEQQEEDLTRLLPADALAEVLRHLPRRGLAGRLPADDDSPEIPVGLGHLPGRPAGAGRTTTDYRTAAASTTATACSCSTTPWSTPPPGSGQDLSERESDGMMKPSRTG</sequence>
<feature type="compositionally biased region" description="Low complexity" evidence="1">
    <location>
        <begin position="122"/>
        <end position="133"/>
    </location>
</feature>
<organism evidence="2 3">
    <name type="scientific">Panicum virgatum</name>
    <name type="common">Blackwell switchgrass</name>
    <dbReference type="NCBI Taxonomy" id="38727"/>
    <lineage>
        <taxon>Eukaryota</taxon>
        <taxon>Viridiplantae</taxon>
        <taxon>Streptophyta</taxon>
        <taxon>Embryophyta</taxon>
        <taxon>Tracheophyta</taxon>
        <taxon>Spermatophyta</taxon>
        <taxon>Magnoliopsida</taxon>
        <taxon>Liliopsida</taxon>
        <taxon>Poales</taxon>
        <taxon>Poaceae</taxon>
        <taxon>PACMAD clade</taxon>
        <taxon>Panicoideae</taxon>
        <taxon>Panicodae</taxon>
        <taxon>Paniceae</taxon>
        <taxon>Panicinae</taxon>
        <taxon>Panicum</taxon>
        <taxon>Panicum sect. Hiantes</taxon>
    </lineage>
</organism>
<keyword evidence="3" id="KW-1185">Reference proteome</keyword>
<proteinExistence type="predicted"/>
<dbReference type="AlphaFoldDB" id="A0A8T0NIL4"/>
<dbReference type="EMBL" id="CM029053">
    <property type="protein sequence ID" value="KAG2546936.1"/>
    <property type="molecule type" value="Genomic_DNA"/>
</dbReference>
<evidence type="ECO:0000313" key="2">
    <source>
        <dbReference type="EMBL" id="KAG2546936.1"/>
    </source>
</evidence>
<gene>
    <name evidence="2" type="ORF">PVAP13_9KG061257</name>
</gene>
<feature type="compositionally biased region" description="Acidic residues" evidence="1">
    <location>
        <begin position="48"/>
        <end position="57"/>
    </location>
</feature>
<dbReference type="Proteomes" id="UP000823388">
    <property type="component" value="Chromosome 9K"/>
</dbReference>
<comment type="caution">
    <text evidence="2">The sequence shown here is derived from an EMBL/GenBank/DDBJ whole genome shotgun (WGS) entry which is preliminary data.</text>
</comment>
<evidence type="ECO:0000256" key="1">
    <source>
        <dbReference type="SAM" id="MobiDB-lite"/>
    </source>
</evidence>
<protein>
    <submittedName>
        <fullName evidence="2">Uncharacterized protein</fullName>
    </submittedName>
</protein>